<gene>
    <name evidence="1" type="ORF">BJ994_001615</name>
</gene>
<evidence type="ECO:0000313" key="1">
    <source>
        <dbReference type="EMBL" id="NJC22539.1"/>
    </source>
</evidence>
<comment type="caution">
    <text evidence="1">The sequence shown here is derived from an EMBL/GenBank/DDBJ whole genome shotgun (WGS) entry which is preliminary data.</text>
</comment>
<keyword evidence="2" id="KW-1185">Reference proteome</keyword>
<reference evidence="1 2" key="1">
    <citation type="submission" date="2020-03" db="EMBL/GenBank/DDBJ databases">
        <title>Sequencing the genomes of 1000 actinobacteria strains.</title>
        <authorList>
            <person name="Klenk H.-P."/>
        </authorList>
    </citation>
    <scope>NUCLEOTIDE SEQUENCE [LARGE SCALE GENOMIC DNA]</scope>
    <source>
        <strain evidence="1 2">DSM 16403</strain>
    </source>
</reference>
<organism evidence="1 2">
    <name type="scientific">Arthrobacter pigmenti</name>
    <dbReference type="NCBI Taxonomy" id="271432"/>
    <lineage>
        <taxon>Bacteria</taxon>
        <taxon>Bacillati</taxon>
        <taxon>Actinomycetota</taxon>
        <taxon>Actinomycetes</taxon>
        <taxon>Micrococcales</taxon>
        <taxon>Micrococcaceae</taxon>
        <taxon>Arthrobacter</taxon>
    </lineage>
</organism>
<sequence length="56" mass="6187">MTGSVSCRCGGPEGCIAVRLLEVFKVLAHSGYNTRLWIQLRQAGSGDEDYRERSRG</sequence>
<accession>A0A846RN61</accession>
<dbReference type="EMBL" id="JAATJL010000001">
    <property type="protein sequence ID" value="NJC22539.1"/>
    <property type="molecule type" value="Genomic_DNA"/>
</dbReference>
<name>A0A846RN61_9MICC</name>
<dbReference type="Proteomes" id="UP000547458">
    <property type="component" value="Unassembled WGS sequence"/>
</dbReference>
<dbReference type="AlphaFoldDB" id="A0A846RN61"/>
<protein>
    <submittedName>
        <fullName evidence="1">Uncharacterized protein</fullName>
    </submittedName>
</protein>
<proteinExistence type="predicted"/>
<evidence type="ECO:0000313" key="2">
    <source>
        <dbReference type="Proteomes" id="UP000547458"/>
    </source>
</evidence>